<comment type="caution">
    <text evidence="2">The sequence shown here is derived from an EMBL/GenBank/DDBJ whole genome shotgun (WGS) entry which is preliminary data.</text>
</comment>
<dbReference type="AlphaFoldDB" id="A0A399D6E2"/>
<dbReference type="InterPro" id="IPR011050">
    <property type="entry name" value="Pectin_lyase_fold/virulence"/>
</dbReference>
<sequence>MNKTNIKYLYRIFPLFLLIAFAGCKEEIDLESFTPDEPTMTITSGEIEVSNEEESFEIDIESNLPWRAEADVNWISLETKSALGDARLVFAVARNTTLEERQGTIRVWITKEYDKEIVVTQAPGEPTDVTVHWYVKEGATGDGSSWGNATSLSNALQKVENDGDVIHIAEGTYAPVNTIRNGEESDPGDVTFEISRNITLIGGYSSNPAEGEEPDAATYESVLSGSLESGGFAYHVVTVTALKSELNKVVLKGLTITEGLASPDASDVSVDGTTFPRNHGGGIIIGGANVDLMDCKISENSSGRHAAGMYVFASASVYMESCEVSSNIGINSNSNAGGMFLDNATAVIHNTRFTFNNAGGVCAGIMTLNSANITLYNSIIANNTSRTHGCGFYNRTNSKALLVNCLIADNTNNTGNGGGFAAHNGTTTDIISSTIVGNSANAGGGMYIYAGNTVNLYNSIVAQNSPAEEQIVLAGTLMQKKSIIGTAVFDGDQNQIPDVVFNADAMLEDKGNFVIVPVGEGNPATIYGMSSPELGILGNSVSPQVEDEIITFDLLGNSRENKNTMGAFIHTN</sequence>
<reference evidence="2 3" key="1">
    <citation type="journal article" date="2015" name="Int. J. Syst. Evol. Microbiol.">
        <title>Mariniphaga sediminis sp. nov., isolated from coastal sediment.</title>
        <authorList>
            <person name="Wang F.Q."/>
            <person name="Shen Q.Y."/>
            <person name="Chen G.J."/>
            <person name="Du Z.J."/>
        </authorList>
    </citation>
    <scope>NUCLEOTIDE SEQUENCE [LARGE SCALE GENOMIC DNA]</scope>
    <source>
        <strain evidence="2 3">SY21</strain>
    </source>
</reference>
<dbReference type="InterPro" id="IPR024361">
    <property type="entry name" value="BACON"/>
</dbReference>
<dbReference type="SUPFAM" id="SSF51126">
    <property type="entry name" value="Pectin lyase-like"/>
    <property type="match status" value="1"/>
</dbReference>
<protein>
    <recommendedName>
        <fullName evidence="1">BACON domain-containing protein</fullName>
    </recommendedName>
</protein>
<dbReference type="EMBL" id="QWET01000001">
    <property type="protein sequence ID" value="RIH67179.1"/>
    <property type="molecule type" value="Genomic_DNA"/>
</dbReference>
<dbReference type="Proteomes" id="UP000266441">
    <property type="component" value="Unassembled WGS sequence"/>
</dbReference>
<dbReference type="Pfam" id="PF13004">
    <property type="entry name" value="BACON"/>
    <property type="match status" value="1"/>
</dbReference>
<name>A0A399D6E2_9BACT</name>
<proteinExistence type="predicted"/>
<organism evidence="2 3">
    <name type="scientific">Mariniphaga sediminis</name>
    <dbReference type="NCBI Taxonomy" id="1628158"/>
    <lineage>
        <taxon>Bacteria</taxon>
        <taxon>Pseudomonadati</taxon>
        <taxon>Bacteroidota</taxon>
        <taxon>Bacteroidia</taxon>
        <taxon>Marinilabiliales</taxon>
        <taxon>Prolixibacteraceae</taxon>
        <taxon>Mariniphaga</taxon>
    </lineage>
</organism>
<accession>A0A399D6E2</accession>
<evidence type="ECO:0000259" key="1">
    <source>
        <dbReference type="Pfam" id="PF13004"/>
    </source>
</evidence>
<dbReference type="OrthoDB" id="8440781at2"/>
<dbReference type="Gene3D" id="2.60.40.10">
    <property type="entry name" value="Immunoglobulins"/>
    <property type="match status" value="1"/>
</dbReference>
<evidence type="ECO:0000313" key="2">
    <source>
        <dbReference type="EMBL" id="RIH67179.1"/>
    </source>
</evidence>
<dbReference type="CDD" id="cd14948">
    <property type="entry name" value="BACON"/>
    <property type="match status" value="1"/>
</dbReference>
<feature type="domain" description="BACON" evidence="1">
    <location>
        <begin position="66"/>
        <end position="122"/>
    </location>
</feature>
<gene>
    <name evidence="2" type="ORF">D1164_01775</name>
</gene>
<dbReference type="InterPro" id="IPR012334">
    <property type="entry name" value="Pectin_lyas_fold"/>
</dbReference>
<dbReference type="Gene3D" id="2.160.20.10">
    <property type="entry name" value="Single-stranded right-handed beta-helix, Pectin lyase-like"/>
    <property type="match status" value="1"/>
</dbReference>
<dbReference type="InterPro" id="IPR013783">
    <property type="entry name" value="Ig-like_fold"/>
</dbReference>
<dbReference type="RefSeq" id="WP_119348203.1">
    <property type="nucleotide sequence ID" value="NZ_QWET01000001.1"/>
</dbReference>
<keyword evidence="3" id="KW-1185">Reference proteome</keyword>
<dbReference type="PROSITE" id="PS51257">
    <property type="entry name" value="PROKAR_LIPOPROTEIN"/>
    <property type="match status" value="1"/>
</dbReference>
<evidence type="ECO:0000313" key="3">
    <source>
        <dbReference type="Proteomes" id="UP000266441"/>
    </source>
</evidence>